<dbReference type="InterPro" id="IPR003812">
    <property type="entry name" value="Fido"/>
</dbReference>
<feature type="compositionally biased region" description="Polar residues" evidence="3">
    <location>
        <begin position="1"/>
        <end position="12"/>
    </location>
</feature>
<evidence type="ECO:0000256" key="2">
    <source>
        <dbReference type="PIRSR" id="PIRSR640198-2"/>
    </source>
</evidence>
<accession>A0AAJ1U4X0</accession>
<protein>
    <submittedName>
        <fullName evidence="5">Fic family protein</fullName>
    </submittedName>
</protein>
<evidence type="ECO:0000256" key="1">
    <source>
        <dbReference type="PIRSR" id="PIRSR640198-1"/>
    </source>
</evidence>
<dbReference type="PROSITE" id="PS51459">
    <property type="entry name" value="FIDO"/>
    <property type="match status" value="1"/>
</dbReference>
<dbReference type="Proteomes" id="UP001239215">
    <property type="component" value="Unassembled WGS sequence"/>
</dbReference>
<evidence type="ECO:0000256" key="3">
    <source>
        <dbReference type="SAM" id="MobiDB-lite"/>
    </source>
</evidence>
<evidence type="ECO:0000313" key="6">
    <source>
        <dbReference type="Proteomes" id="UP001239215"/>
    </source>
</evidence>
<dbReference type="InterPro" id="IPR036597">
    <property type="entry name" value="Fido-like_dom_sf"/>
</dbReference>
<comment type="caution">
    <text evidence="5">The sequence shown here is derived from an EMBL/GenBank/DDBJ whole genome shotgun (WGS) entry which is preliminary data.</text>
</comment>
<feature type="active site" evidence="1">
    <location>
        <position position="233"/>
    </location>
</feature>
<feature type="region of interest" description="Disordered" evidence="3">
    <location>
        <begin position="407"/>
        <end position="428"/>
    </location>
</feature>
<dbReference type="AlphaFoldDB" id="A0AAJ1U4X0"/>
<dbReference type="Pfam" id="PF02661">
    <property type="entry name" value="Fic"/>
    <property type="match status" value="1"/>
</dbReference>
<evidence type="ECO:0000259" key="4">
    <source>
        <dbReference type="PROSITE" id="PS51459"/>
    </source>
</evidence>
<dbReference type="SUPFAM" id="SSF140931">
    <property type="entry name" value="Fic-like"/>
    <property type="match status" value="1"/>
</dbReference>
<evidence type="ECO:0000313" key="5">
    <source>
        <dbReference type="EMBL" id="MDQ1103257.1"/>
    </source>
</evidence>
<dbReference type="InterPro" id="IPR040198">
    <property type="entry name" value="Fido_containing"/>
</dbReference>
<dbReference type="RefSeq" id="WP_307198687.1">
    <property type="nucleotide sequence ID" value="NZ_JAUTAN010000001.1"/>
</dbReference>
<name>A0AAJ1U4X0_9ACTN</name>
<gene>
    <name evidence="5" type="ORF">QE405_000541</name>
</gene>
<feature type="domain" description="Fido" evidence="4">
    <location>
        <begin position="147"/>
        <end position="296"/>
    </location>
</feature>
<feature type="binding site" evidence="2">
    <location>
        <begin position="237"/>
        <end position="244"/>
    </location>
    <ligand>
        <name>ATP</name>
        <dbReference type="ChEBI" id="CHEBI:30616"/>
    </ligand>
</feature>
<proteinExistence type="predicted"/>
<dbReference type="GO" id="GO:0005524">
    <property type="term" value="F:ATP binding"/>
    <property type="evidence" value="ECO:0007669"/>
    <property type="project" value="UniProtKB-KW"/>
</dbReference>
<feature type="region of interest" description="Disordered" evidence="3">
    <location>
        <begin position="1"/>
        <end position="38"/>
    </location>
</feature>
<sequence>MTSTGAAPTDTATDWPPHGTERRPWRSSSGRGPRADRAVRAIDVRLPPRIAEVTYEPSRALRTHLAQAGDGLVRLDQVHGRSLGALNQLLLRTESIASSKIENIEASLSDYGRALAGQRANASAVSMAAATEALAGIITTTGATGELTLAAILRGHHDLFRQHPDLGPGAGQVRTRQNWIGGSDYSPRNALFVPPPPETVEPYLQDLVAFANREDVLPLAQAAIVHAQFESIHPFVDGNGRIGRTLIHAVLRRREVTRRLTVPIASGLTAHRERYFDALGDYRTGNAATIIGLLASATMWATHEARRTVTNLQLVHDDWAEALGHPEPGTPDSAALRVLMAEPIITTPALGDRLGLDAAATEALLDRLRRGDVVAPLTPKRADRVWGAHLVLDEVRDLSSRIEALSRRDAGDPGNEGGPVWARPWLGH</sequence>
<dbReference type="EMBL" id="JAUTAN010000001">
    <property type="protein sequence ID" value="MDQ1103257.1"/>
    <property type="molecule type" value="Genomic_DNA"/>
</dbReference>
<organism evidence="5 6">
    <name type="scientific">Nocardioides zeae</name>
    <dbReference type="NCBI Taxonomy" id="1457234"/>
    <lineage>
        <taxon>Bacteria</taxon>
        <taxon>Bacillati</taxon>
        <taxon>Actinomycetota</taxon>
        <taxon>Actinomycetes</taxon>
        <taxon>Propionibacteriales</taxon>
        <taxon>Nocardioidaceae</taxon>
        <taxon>Nocardioides</taxon>
    </lineage>
</organism>
<keyword evidence="2" id="KW-0067">ATP-binding</keyword>
<dbReference type="Gene3D" id="1.10.3290.10">
    <property type="entry name" value="Fido-like domain"/>
    <property type="match status" value="1"/>
</dbReference>
<keyword evidence="2" id="KW-0547">Nucleotide-binding</keyword>
<reference evidence="5" key="1">
    <citation type="submission" date="2023-07" db="EMBL/GenBank/DDBJ databases">
        <title>Functional and genomic diversity of the sorghum phyllosphere microbiome.</title>
        <authorList>
            <person name="Shade A."/>
        </authorList>
    </citation>
    <scope>NUCLEOTIDE SEQUENCE</scope>
    <source>
        <strain evidence="5">SORGH_AS_1067</strain>
    </source>
</reference>
<dbReference type="PANTHER" id="PTHR13504:SF38">
    <property type="entry name" value="FIDO DOMAIN-CONTAINING PROTEIN"/>
    <property type="match status" value="1"/>
</dbReference>
<dbReference type="PANTHER" id="PTHR13504">
    <property type="entry name" value="FIDO DOMAIN-CONTAINING PROTEIN DDB_G0283145"/>
    <property type="match status" value="1"/>
</dbReference>